<sequence length="68" mass="7452">MFDSYDVLNPMLIISSIAGTLLPAWVAADMLSQAEHAPGCAYLFTVSQKIAEEVLKELKKQVEGRIQA</sequence>
<keyword evidence="2" id="KW-0812">Transmembrane</keyword>
<protein>
    <recommendedName>
        <fullName evidence="4">Histidinol dehydrogenase</fullName>
    </recommendedName>
</protein>
<name>X1RTH2_9ZZZZ</name>
<keyword evidence="1" id="KW-0560">Oxidoreductase</keyword>
<dbReference type="EMBL" id="BARW01009737">
    <property type="protein sequence ID" value="GAI84032.1"/>
    <property type="molecule type" value="Genomic_DNA"/>
</dbReference>
<dbReference type="Gene3D" id="3.40.50.1980">
    <property type="entry name" value="Nitrogenase molybdenum iron protein domain"/>
    <property type="match status" value="1"/>
</dbReference>
<keyword evidence="2" id="KW-0472">Membrane</keyword>
<comment type="caution">
    <text evidence="3">The sequence shown here is derived from an EMBL/GenBank/DDBJ whole genome shotgun (WGS) entry which is preliminary data.</text>
</comment>
<dbReference type="GO" id="GO:0016616">
    <property type="term" value="F:oxidoreductase activity, acting on the CH-OH group of donors, NAD or NADP as acceptor"/>
    <property type="evidence" value="ECO:0007669"/>
    <property type="project" value="InterPro"/>
</dbReference>
<dbReference type="InterPro" id="IPR012131">
    <property type="entry name" value="Hstdl_DH"/>
</dbReference>
<evidence type="ECO:0000256" key="1">
    <source>
        <dbReference type="ARBA" id="ARBA00023002"/>
    </source>
</evidence>
<reference evidence="3" key="1">
    <citation type="journal article" date="2014" name="Front. Microbiol.">
        <title>High frequency of phylogenetically diverse reductive dehalogenase-homologous genes in deep subseafloor sedimentary metagenomes.</title>
        <authorList>
            <person name="Kawai M."/>
            <person name="Futagami T."/>
            <person name="Toyoda A."/>
            <person name="Takaki Y."/>
            <person name="Nishi S."/>
            <person name="Hori S."/>
            <person name="Arai W."/>
            <person name="Tsubouchi T."/>
            <person name="Morono Y."/>
            <person name="Uchiyama I."/>
            <person name="Ito T."/>
            <person name="Fujiyama A."/>
            <person name="Inagaki F."/>
            <person name="Takami H."/>
        </authorList>
    </citation>
    <scope>NUCLEOTIDE SEQUENCE</scope>
    <source>
        <strain evidence="3">Expedition CK06-06</strain>
    </source>
</reference>
<organism evidence="3">
    <name type="scientific">marine sediment metagenome</name>
    <dbReference type="NCBI Taxonomy" id="412755"/>
    <lineage>
        <taxon>unclassified sequences</taxon>
        <taxon>metagenomes</taxon>
        <taxon>ecological metagenomes</taxon>
    </lineage>
</organism>
<dbReference type="AlphaFoldDB" id="X1RTH2"/>
<keyword evidence="2" id="KW-1133">Transmembrane helix</keyword>
<proteinExistence type="predicted"/>
<dbReference type="GO" id="GO:0046872">
    <property type="term" value="F:metal ion binding"/>
    <property type="evidence" value="ECO:0007669"/>
    <property type="project" value="InterPro"/>
</dbReference>
<feature type="transmembrane region" description="Helical" evidence="2">
    <location>
        <begin position="7"/>
        <end position="28"/>
    </location>
</feature>
<evidence type="ECO:0000313" key="3">
    <source>
        <dbReference type="EMBL" id="GAI84032.1"/>
    </source>
</evidence>
<dbReference type="GO" id="GO:0051287">
    <property type="term" value="F:NAD binding"/>
    <property type="evidence" value="ECO:0007669"/>
    <property type="project" value="InterPro"/>
</dbReference>
<gene>
    <name evidence="3" type="ORF">S12H4_19461</name>
</gene>
<feature type="non-terminal residue" evidence="3">
    <location>
        <position position="68"/>
    </location>
</feature>
<accession>X1RTH2</accession>
<evidence type="ECO:0008006" key="4">
    <source>
        <dbReference type="Google" id="ProtNLM"/>
    </source>
</evidence>
<dbReference type="Pfam" id="PF00815">
    <property type="entry name" value="Histidinol_dh"/>
    <property type="match status" value="1"/>
</dbReference>
<evidence type="ECO:0000256" key="2">
    <source>
        <dbReference type="SAM" id="Phobius"/>
    </source>
</evidence>